<sequence length="156" mass="17702">MSYMKFSDTISGQEARAYITIDGRNEELFYAKKVEAKVKKKKTEGKTLGKRGTQHKAAGWSGEGTLTVHYATSLFREIMIKYMKTGVDTYFDMAVTNEDPTSTIGKQTTILKDCNLDEVPMALLDIDKEVLEEDMAFTFEDVDLLDKFNKPKKFGE</sequence>
<accession>A0A1M4UZV6</accession>
<protein>
    <submittedName>
        <fullName evidence="1">Phage tail tube protein</fullName>
    </submittedName>
</protein>
<keyword evidence="2" id="KW-1185">Reference proteome</keyword>
<organism evidence="1 2">
    <name type="scientific">Clostridium fallax</name>
    <dbReference type="NCBI Taxonomy" id="1533"/>
    <lineage>
        <taxon>Bacteria</taxon>
        <taxon>Bacillati</taxon>
        <taxon>Bacillota</taxon>
        <taxon>Clostridia</taxon>
        <taxon>Eubacteriales</taxon>
        <taxon>Clostridiaceae</taxon>
        <taxon>Clostridium</taxon>
    </lineage>
</organism>
<proteinExistence type="predicted"/>
<dbReference type="AlphaFoldDB" id="A0A1M4UZV6"/>
<evidence type="ECO:0000313" key="1">
    <source>
        <dbReference type="EMBL" id="SHE62256.1"/>
    </source>
</evidence>
<dbReference type="EMBL" id="FQVM01000006">
    <property type="protein sequence ID" value="SHE62256.1"/>
    <property type="molecule type" value="Genomic_DNA"/>
</dbReference>
<dbReference type="Proteomes" id="UP000184035">
    <property type="component" value="Unassembled WGS sequence"/>
</dbReference>
<dbReference type="SUPFAM" id="SSF69279">
    <property type="entry name" value="Phage tail proteins"/>
    <property type="match status" value="1"/>
</dbReference>
<reference evidence="1 2" key="1">
    <citation type="submission" date="2016-11" db="EMBL/GenBank/DDBJ databases">
        <authorList>
            <person name="Jaros S."/>
            <person name="Januszkiewicz K."/>
            <person name="Wedrychowicz H."/>
        </authorList>
    </citation>
    <scope>NUCLEOTIDE SEQUENCE [LARGE SCALE GENOMIC DNA]</scope>
    <source>
        <strain evidence="1 2">DSM 2631</strain>
    </source>
</reference>
<evidence type="ECO:0000313" key="2">
    <source>
        <dbReference type="Proteomes" id="UP000184035"/>
    </source>
</evidence>
<dbReference type="RefSeq" id="WP_072894023.1">
    <property type="nucleotide sequence ID" value="NZ_FQVM01000006.1"/>
</dbReference>
<dbReference type="InterPro" id="IPR038628">
    <property type="entry name" value="XkdM-like_sf"/>
</dbReference>
<dbReference type="Pfam" id="PF09393">
    <property type="entry name" value="DUF2001"/>
    <property type="match status" value="1"/>
</dbReference>
<dbReference type="Gene3D" id="2.30.110.40">
    <property type="entry name" value="Phage tail tube protein"/>
    <property type="match status" value="1"/>
</dbReference>
<dbReference type="InterPro" id="IPR018989">
    <property type="entry name" value="DUF2001"/>
</dbReference>
<name>A0A1M4UZV6_9CLOT</name>
<dbReference type="STRING" id="1533.SAMN05443638_10678"/>
<gene>
    <name evidence="1" type="ORF">SAMN05443638_10678</name>
</gene>
<dbReference type="OrthoDB" id="1697482at2"/>